<proteinExistence type="predicted"/>
<name>A0A9Q0GJ58_9ROSI</name>
<protein>
    <submittedName>
        <fullName evidence="1">Uncharacterized protein</fullName>
    </submittedName>
</protein>
<dbReference type="Proteomes" id="UP001141552">
    <property type="component" value="Unassembled WGS sequence"/>
</dbReference>
<sequence>MGSGGLLVLAPESRVDRHFKAELWGLKMGLEIAWNMLDKKKSMEHGLQEADSQTLVDHRIFDMDDSVLLSAGGMWVIRWGRRKKLELKEWDDVWDTDSEEEAADWFSSAVDQAQRDELIQLLEDSVDSQGVKRKRLDEFCYQVTEGCDAGDATYAACFCLCDGALSSNGRACPQVQAQVHSMPWPSSP</sequence>
<dbReference type="EMBL" id="JAKUCV010000489">
    <property type="protein sequence ID" value="KAJ4849817.1"/>
    <property type="molecule type" value="Genomic_DNA"/>
</dbReference>
<gene>
    <name evidence="1" type="ORF">Tsubulata_024020</name>
</gene>
<organism evidence="1 2">
    <name type="scientific">Turnera subulata</name>
    <dbReference type="NCBI Taxonomy" id="218843"/>
    <lineage>
        <taxon>Eukaryota</taxon>
        <taxon>Viridiplantae</taxon>
        <taxon>Streptophyta</taxon>
        <taxon>Embryophyta</taxon>
        <taxon>Tracheophyta</taxon>
        <taxon>Spermatophyta</taxon>
        <taxon>Magnoliopsida</taxon>
        <taxon>eudicotyledons</taxon>
        <taxon>Gunneridae</taxon>
        <taxon>Pentapetalae</taxon>
        <taxon>rosids</taxon>
        <taxon>fabids</taxon>
        <taxon>Malpighiales</taxon>
        <taxon>Passifloraceae</taxon>
        <taxon>Turnera</taxon>
    </lineage>
</organism>
<reference evidence="1" key="2">
    <citation type="journal article" date="2023" name="Plants (Basel)">
        <title>Annotation of the Turnera subulata (Passifloraceae) Draft Genome Reveals the S-Locus Evolved after the Divergence of Turneroideae from Passifloroideae in a Stepwise Manner.</title>
        <authorList>
            <person name="Henning P.M."/>
            <person name="Roalson E.H."/>
            <person name="Mir W."/>
            <person name="McCubbin A.G."/>
            <person name="Shore J.S."/>
        </authorList>
    </citation>
    <scope>NUCLEOTIDE SEQUENCE</scope>
    <source>
        <strain evidence="1">F60SS</strain>
    </source>
</reference>
<evidence type="ECO:0000313" key="1">
    <source>
        <dbReference type="EMBL" id="KAJ4849817.1"/>
    </source>
</evidence>
<keyword evidence="2" id="KW-1185">Reference proteome</keyword>
<reference evidence="1" key="1">
    <citation type="submission" date="2022-02" db="EMBL/GenBank/DDBJ databases">
        <authorList>
            <person name="Henning P.M."/>
            <person name="McCubbin A.G."/>
            <person name="Shore J.S."/>
        </authorList>
    </citation>
    <scope>NUCLEOTIDE SEQUENCE</scope>
    <source>
        <strain evidence="1">F60SS</strain>
        <tissue evidence="1">Leaves</tissue>
    </source>
</reference>
<dbReference type="AlphaFoldDB" id="A0A9Q0GJ58"/>
<comment type="caution">
    <text evidence="1">The sequence shown here is derived from an EMBL/GenBank/DDBJ whole genome shotgun (WGS) entry which is preliminary data.</text>
</comment>
<evidence type="ECO:0000313" key="2">
    <source>
        <dbReference type="Proteomes" id="UP001141552"/>
    </source>
</evidence>
<accession>A0A9Q0GJ58</accession>